<sequence length="66" mass="7835">MPEEGKQRKTLGKEAIWDDDESTIYFVADTMHLGEPKERVRRQFEPPNHLRSVFVLELPPYNYNKS</sequence>
<comment type="caution">
    <text evidence="1">The sequence shown here is derived from an EMBL/GenBank/DDBJ whole genome shotgun (WGS) entry which is preliminary data.</text>
</comment>
<evidence type="ECO:0000313" key="2">
    <source>
        <dbReference type="Proteomes" id="UP001195483"/>
    </source>
</evidence>
<proteinExistence type="predicted"/>
<protein>
    <submittedName>
        <fullName evidence="1">Uncharacterized protein</fullName>
    </submittedName>
</protein>
<accession>A0AAE0S4N5</accession>
<reference evidence="1" key="1">
    <citation type="journal article" date="2021" name="Genome Biol. Evol.">
        <title>A High-Quality Reference Genome for a Parasitic Bivalve with Doubly Uniparental Inheritance (Bivalvia: Unionida).</title>
        <authorList>
            <person name="Smith C.H."/>
        </authorList>
    </citation>
    <scope>NUCLEOTIDE SEQUENCE</scope>
    <source>
        <strain evidence="1">CHS0354</strain>
    </source>
</reference>
<keyword evidence="2" id="KW-1185">Reference proteome</keyword>
<reference evidence="1" key="2">
    <citation type="journal article" date="2021" name="Genome Biol. Evol.">
        <title>Developing a high-quality reference genome for a parasitic bivalve with doubly uniparental inheritance (Bivalvia: Unionida).</title>
        <authorList>
            <person name="Smith C.H."/>
        </authorList>
    </citation>
    <scope>NUCLEOTIDE SEQUENCE</scope>
    <source>
        <strain evidence="1">CHS0354</strain>
        <tissue evidence="1">Mantle</tissue>
    </source>
</reference>
<evidence type="ECO:0000313" key="1">
    <source>
        <dbReference type="EMBL" id="KAK3585177.1"/>
    </source>
</evidence>
<reference evidence="1" key="3">
    <citation type="submission" date="2023-05" db="EMBL/GenBank/DDBJ databases">
        <authorList>
            <person name="Smith C.H."/>
        </authorList>
    </citation>
    <scope>NUCLEOTIDE SEQUENCE</scope>
    <source>
        <strain evidence="1">CHS0354</strain>
        <tissue evidence="1">Mantle</tissue>
    </source>
</reference>
<name>A0AAE0S4N5_9BIVA</name>
<dbReference type="AlphaFoldDB" id="A0AAE0S4N5"/>
<gene>
    <name evidence="1" type="ORF">CHS0354_001806</name>
</gene>
<dbReference type="Proteomes" id="UP001195483">
    <property type="component" value="Unassembled WGS sequence"/>
</dbReference>
<organism evidence="1 2">
    <name type="scientific">Potamilus streckersoni</name>
    <dbReference type="NCBI Taxonomy" id="2493646"/>
    <lineage>
        <taxon>Eukaryota</taxon>
        <taxon>Metazoa</taxon>
        <taxon>Spiralia</taxon>
        <taxon>Lophotrochozoa</taxon>
        <taxon>Mollusca</taxon>
        <taxon>Bivalvia</taxon>
        <taxon>Autobranchia</taxon>
        <taxon>Heteroconchia</taxon>
        <taxon>Palaeoheterodonta</taxon>
        <taxon>Unionida</taxon>
        <taxon>Unionoidea</taxon>
        <taxon>Unionidae</taxon>
        <taxon>Ambleminae</taxon>
        <taxon>Lampsilini</taxon>
        <taxon>Potamilus</taxon>
    </lineage>
</organism>
<dbReference type="EMBL" id="JAEAOA010000170">
    <property type="protein sequence ID" value="KAK3585177.1"/>
    <property type="molecule type" value="Genomic_DNA"/>
</dbReference>